<keyword evidence="2" id="KW-1185">Reference proteome</keyword>
<evidence type="ECO:0000313" key="2">
    <source>
        <dbReference type="Proteomes" id="UP000005824"/>
    </source>
</evidence>
<dbReference type="STRING" id="497964.CfE428DRAFT_2182"/>
<dbReference type="InParanoid" id="B4CZU4"/>
<organism evidence="1 2">
    <name type="scientific">Chthoniobacter flavus Ellin428</name>
    <dbReference type="NCBI Taxonomy" id="497964"/>
    <lineage>
        <taxon>Bacteria</taxon>
        <taxon>Pseudomonadati</taxon>
        <taxon>Verrucomicrobiota</taxon>
        <taxon>Spartobacteria</taxon>
        <taxon>Chthoniobacterales</taxon>
        <taxon>Chthoniobacteraceae</taxon>
        <taxon>Chthoniobacter</taxon>
    </lineage>
</organism>
<dbReference type="EMBL" id="ABVL01000005">
    <property type="protein sequence ID" value="EDY20258.1"/>
    <property type="molecule type" value="Genomic_DNA"/>
</dbReference>
<accession>B4CZU4</accession>
<proteinExistence type="predicted"/>
<sequence length="370" mass="41162">MSLRIVPYQVEHEPAVAEFNARGQAHEAPFGLSKTALSAWLPKQEGRIVVRELFLALEGAEVRGGFALRRQPFWLRGAVRDICNYQGPISEGIWDRRYMMSGVQMLRAALRECPLLYALGMGGVEQPLPKLLAAAGWSMKPIPFRFYVLRPSRFLREIRPLRRTKLRAAILDVAALSGLGSLALWARQAYRTRHRLPNGSRAERVDRYEAWADTIWMKARDAYALTAVRDQAAQNVLFGDGNVKNMTLRCQRNGQDIGWAVVRSTVMQDDKYFGNLRLGSLVDCLSIPGEEANIVALATDYLRELGSDLVVTNQSHTAWLNALSARGYMEGPSNFLFACSPQLAQELGPLSGALGTVHCNRADGDGPIHL</sequence>
<reference evidence="1 2" key="1">
    <citation type="journal article" date="2011" name="J. Bacteriol.">
        <title>Genome sequence of Chthoniobacter flavus Ellin428, an aerobic heterotrophic soil bacterium.</title>
        <authorList>
            <person name="Kant R."/>
            <person name="van Passel M.W."/>
            <person name="Palva A."/>
            <person name="Lucas S."/>
            <person name="Lapidus A."/>
            <person name="Glavina Del Rio T."/>
            <person name="Dalin E."/>
            <person name="Tice H."/>
            <person name="Bruce D."/>
            <person name="Goodwin L."/>
            <person name="Pitluck S."/>
            <person name="Larimer F.W."/>
            <person name="Land M.L."/>
            <person name="Hauser L."/>
            <person name="Sangwan P."/>
            <person name="de Vos W.M."/>
            <person name="Janssen P.H."/>
            <person name="Smidt H."/>
        </authorList>
    </citation>
    <scope>NUCLEOTIDE SEQUENCE [LARGE SCALE GENOMIC DNA]</scope>
    <source>
        <strain evidence="1 2">Ellin428</strain>
    </source>
</reference>
<name>B4CZU4_9BACT</name>
<gene>
    <name evidence="1" type="ORF">CfE428DRAFT_2182</name>
</gene>
<dbReference type="eggNOG" id="ENOG5030VER">
    <property type="taxonomic scope" value="Bacteria"/>
</dbReference>
<protein>
    <recommendedName>
        <fullName evidence="3">N-acetyltransferase domain-containing protein</fullName>
    </recommendedName>
</protein>
<dbReference type="RefSeq" id="WP_006979507.1">
    <property type="nucleotide sequence ID" value="NZ_ABVL01000005.1"/>
</dbReference>
<dbReference type="AlphaFoldDB" id="B4CZU4"/>
<comment type="caution">
    <text evidence="1">The sequence shown here is derived from an EMBL/GenBank/DDBJ whole genome shotgun (WGS) entry which is preliminary data.</text>
</comment>
<dbReference type="Proteomes" id="UP000005824">
    <property type="component" value="Unassembled WGS sequence"/>
</dbReference>
<evidence type="ECO:0000313" key="1">
    <source>
        <dbReference type="EMBL" id="EDY20258.1"/>
    </source>
</evidence>
<evidence type="ECO:0008006" key="3">
    <source>
        <dbReference type="Google" id="ProtNLM"/>
    </source>
</evidence>